<reference evidence="2" key="1">
    <citation type="submission" date="2022-10" db="EMBL/GenBank/DDBJ databases">
        <authorList>
            <person name="Yu W.X."/>
        </authorList>
    </citation>
    <scope>NUCLEOTIDE SEQUENCE</scope>
    <source>
        <strain evidence="2">D04</strain>
    </source>
</reference>
<comment type="caution">
    <text evidence="2">The sequence shown here is derived from an EMBL/GenBank/DDBJ whole genome shotgun (WGS) entry which is preliminary data.</text>
</comment>
<sequence>MDIYIKSSDAISAQLSFEKGLPEYFESGEESFYNCVKPEYKKYISPKLLRRMSPIIRNGVACSLSVLKQAGIEQPDAIVVGTALGCLRDTTSFLTQLIEEKEELPNPTHFIQSTHNTIAGQIALLLKCHNYNFTFSQMHNSFETALLDAQMLILDGKASNVLVGGVDEMSETTYDLIKGLDCYKGTKPGEGAGFFVLSREESVVKFEGVRIINSDKVDFEKELKDMGLELDEVDLVIGGNNQEDEAGYMDFCSVIGNKPYLWYKPFVGEYGTASSFAMWMACKVIEEQKVPECWMKNRIASEKYNKVLIYNKVGNEHSLMLMTKNKV</sequence>
<dbReference type="AlphaFoldDB" id="A0AAE3MDV3"/>
<dbReference type="InterPro" id="IPR016039">
    <property type="entry name" value="Thiolase-like"/>
</dbReference>
<dbReference type="InterPro" id="IPR014030">
    <property type="entry name" value="Ketoacyl_synth_N"/>
</dbReference>
<keyword evidence="3" id="KW-1185">Reference proteome</keyword>
<evidence type="ECO:0000313" key="3">
    <source>
        <dbReference type="Proteomes" id="UP001207408"/>
    </source>
</evidence>
<evidence type="ECO:0000259" key="1">
    <source>
        <dbReference type="Pfam" id="PF13723"/>
    </source>
</evidence>
<dbReference type="SUPFAM" id="SSF53901">
    <property type="entry name" value="Thiolase-like"/>
    <property type="match status" value="1"/>
</dbReference>
<dbReference type="EMBL" id="JAPDPI010000019">
    <property type="protein sequence ID" value="MCW3806051.1"/>
    <property type="molecule type" value="Genomic_DNA"/>
</dbReference>
<dbReference type="Proteomes" id="UP001207408">
    <property type="component" value="Unassembled WGS sequence"/>
</dbReference>
<gene>
    <name evidence="2" type="ORF">OM074_10465</name>
</gene>
<protein>
    <submittedName>
        <fullName evidence="2">Beta-ketoacyl synthase chain length factor</fullName>
    </submittedName>
</protein>
<dbReference type="Gene3D" id="3.40.47.10">
    <property type="match status" value="1"/>
</dbReference>
<evidence type="ECO:0000313" key="2">
    <source>
        <dbReference type="EMBL" id="MCW3806051.1"/>
    </source>
</evidence>
<dbReference type="Pfam" id="PF13723">
    <property type="entry name" value="Ketoacyl-synt_2"/>
    <property type="match status" value="1"/>
</dbReference>
<dbReference type="RefSeq" id="WP_301199423.1">
    <property type="nucleotide sequence ID" value="NZ_JAPDPI010000019.1"/>
</dbReference>
<accession>A0AAE3MDV3</accession>
<name>A0AAE3MDV3_9BACT</name>
<organism evidence="2 3">
    <name type="scientific">Plebeiibacterium marinum</name>
    <dbReference type="NCBI Taxonomy" id="2992111"/>
    <lineage>
        <taxon>Bacteria</taxon>
        <taxon>Pseudomonadati</taxon>
        <taxon>Bacteroidota</taxon>
        <taxon>Bacteroidia</taxon>
        <taxon>Marinilabiliales</taxon>
        <taxon>Marinilabiliaceae</taxon>
        <taxon>Plebeiibacterium</taxon>
    </lineage>
</organism>
<dbReference type="GO" id="GO:0016746">
    <property type="term" value="F:acyltransferase activity"/>
    <property type="evidence" value="ECO:0007669"/>
    <property type="project" value="InterPro"/>
</dbReference>
<proteinExistence type="predicted"/>
<feature type="domain" description="Beta-ketoacyl synthase-like N-terminal" evidence="1">
    <location>
        <begin position="44"/>
        <end position="175"/>
    </location>
</feature>